<gene>
    <name evidence="8" type="ORF">D8674_004193</name>
</gene>
<reference evidence="8 9" key="3">
    <citation type="submission" date="2019-11" db="EMBL/GenBank/DDBJ databases">
        <title>A de novo genome assembly of a pear dwarfing rootstock.</title>
        <authorList>
            <person name="Wang F."/>
            <person name="Wang J."/>
            <person name="Li S."/>
            <person name="Zhang Y."/>
            <person name="Fang M."/>
            <person name="Ma L."/>
            <person name="Zhao Y."/>
            <person name="Jiang S."/>
        </authorList>
    </citation>
    <scope>NUCLEOTIDE SEQUENCE [LARGE SCALE GENOMIC DNA]</scope>
    <source>
        <strain evidence="8">S2</strain>
        <tissue evidence="8">Leaf</tissue>
    </source>
</reference>
<feature type="region of interest" description="Disordered" evidence="6">
    <location>
        <begin position="109"/>
        <end position="173"/>
    </location>
</feature>
<feature type="domain" description="RRM" evidence="7">
    <location>
        <begin position="23"/>
        <end position="112"/>
    </location>
</feature>
<dbReference type="OrthoDB" id="439808at2759"/>
<keyword evidence="9" id="KW-1185">Reference proteome</keyword>
<dbReference type="InterPro" id="IPR000504">
    <property type="entry name" value="RRM_dom"/>
</dbReference>
<dbReference type="CDD" id="cd12415">
    <property type="entry name" value="RRM3_RBM28_like"/>
    <property type="match status" value="1"/>
</dbReference>
<feature type="compositionally biased region" description="Basic and acidic residues" evidence="6">
    <location>
        <begin position="145"/>
        <end position="164"/>
    </location>
</feature>
<evidence type="ECO:0000256" key="5">
    <source>
        <dbReference type="PROSITE-ProRule" id="PRU00176"/>
    </source>
</evidence>
<feature type="region of interest" description="Disordered" evidence="6">
    <location>
        <begin position="422"/>
        <end position="489"/>
    </location>
</feature>
<keyword evidence="4" id="KW-0539">Nucleus</keyword>
<dbReference type="InterPro" id="IPR012677">
    <property type="entry name" value="Nucleotide-bd_a/b_plait_sf"/>
</dbReference>
<feature type="compositionally biased region" description="Basic and acidic residues" evidence="6">
    <location>
        <begin position="7"/>
        <end position="20"/>
    </location>
</feature>
<accession>A0A5N5FJ67</accession>
<dbReference type="PANTHER" id="PTHR48039:SF5">
    <property type="entry name" value="RNA-BINDING PROTEIN 28"/>
    <property type="match status" value="1"/>
</dbReference>
<evidence type="ECO:0000256" key="4">
    <source>
        <dbReference type="ARBA" id="ARBA00023242"/>
    </source>
</evidence>
<evidence type="ECO:0000256" key="6">
    <source>
        <dbReference type="SAM" id="MobiDB-lite"/>
    </source>
</evidence>
<feature type="region of interest" description="Disordered" evidence="6">
    <location>
        <begin position="344"/>
        <end position="405"/>
    </location>
</feature>
<feature type="domain" description="RRM" evidence="7">
    <location>
        <begin position="247"/>
        <end position="336"/>
    </location>
</feature>
<keyword evidence="3 5" id="KW-0694">RNA-binding</keyword>
<dbReference type="GO" id="GO:0003729">
    <property type="term" value="F:mRNA binding"/>
    <property type="evidence" value="ECO:0007669"/>
    <property type="project" value="TreeGrafter"/>
</dbReference>
<feature type="region of interest" description="Disordered" evidence="6">
    <location>
        <begin position="1"/>
        <end position="22"/>
    </location>
</feature>
<reference evidence="9" key="2">
    <citation type="submission" date="2019-10" db="EMBL/GenBank/DDBJ databases">
        <title>A de novo genome assembly of a pear dwarfing rootstock.</title>
        <authorList>
            <person name="Wang F."/>
            <person name="Wang J."/>
            <person name="Li S."/>
            <person name="Zhang Y."/>
            <person name="Fang M."/>
            <person name="Ma L."/>
            <person name="Zhao Y."/>
            <person name="Jiang S."/>
        </authorList>
    </citation>
    <scope>NUCLEOTIDE SEQUENCE [LARGE SCALE GENOMIC DNA]</scope>
</reference>
<evidence type="ECO:0000259" key="7">
    <source>
        <dbReference type="PROSITE" id="PS50102"/>
    </source>
</evidence>
<dbReference type="SUPFAM" id="SSF54928">
    <property type="entry name" value="RNA-binding domain, RBD"/>
    <property type="match status" value="3"/>
</dbReference>
<evidence type="ECO:0000313" key="9">
    <source>
        <dbReference type="Proteomes" id="UP000327157"/>
    </source>
</evidence>
<dbReference type="EMBL" id="SMOL01000695">
    <property type="protein sequence ID" value="KAB2603188.1"/>
    <property type="molecule type" value="Genomic_DNA"/>
</dbReference>
<sequence>MGKKKSKDGDGGRPRTESEHSPSTIFVSNLPFLSPNLRCSFLYPHTPSFLEETFSDIGPIRRCFLVMKKGSTEHRGFGFVQFAVIEDANRAVELKNGLSIGGRKIAAKHAMHRAPLEQRRPKTNQGIDVDETLKTENDIDSENSQGEKDASKSQERVVTLEKNTKKPVKTRKTAALSNDQVAKVGGSEKQRVARTVIFGGLLNAGMAEDVHRRAREIGDVCSITYPLPKEELEQHGLVQDGCKMDASSVLYNSVRSAHGSKTQKWKLIAKENEIKDMFSSAGFVWDVFIPHNPNTGLSKGFAFVKFTGKQDAENAIKKLNGQMLHKRSIAVDWAVSKKIYGSGNNALASADGQEDERNGESDSSSDDFEDDAGDVGKKSHHHDGVDNALDDNTAEKKDVPTEINFEEEADIARKVLKNFITPSGIATPDDDSTLPKRNKESSIEFDKPGNKSKTTASNLIDESVDEPNNSSLETAKASDVTEPGKLSTSTVPNLEQADEVEDLHRTIFISNLPFEITNEEVKQRFSTFGKVDSFVPVLHPVTKRPKGSGFLRFKTKDGASSAVSAGNAESGSGITLKGRQLTVLQALDKKSAHDKELNVAKKEDLDHRNLYLAKEGLVLKGTPAAKGVSASDMLKRQM</sequence>
<dbReference type="SMART" id="SM00360">
    <property type="entry name" value="RRM"/>
    <property type="match status" value="3"/>
</dbReference>
<dbReference type="PROSITE" id="PS50102">
    <property type="entry name" value="RRM"/>
    <property type="match status" value="3"/>
</dbReference>
<proteinExistence type="predicted"/>
<feature type="compositionally biased region" description="Basic and acidic residues" evidence="6">
    <location>
        <begin position="374"/>
        <end position="385"/>
    </location>
</feature>
<protein>
    <submittedName>
        <fullName evidence="8">RNA-binding protein 28</fullName>
    </submittedName>
</protein>
<dbReference type="Gene3D" id="3.30.70.330">
    <property type="match status" value="3"/>
</dbReference>
<dbReference type="Pfam" id="PF00076">
    <property type="entry name" value="RRM_1"/>
    <property type="match status" value="3"/>
</dbReference>
<dbReference type="InterPro" id="IPR051945">
    <property type="entry name" value="RRM_MRD1_RNA_proc_ribogen"/>
</dbReference>
<dbReference type="InterPro" id="IPR035979">
    <property type="entry name" value="RBD_domain_sf"/>
</dbReference>
<dbReference type="AlphaFoldDB" id="A0A5N5FJ67"/>
<dbReference type="GO" id="GO:0005634">
    <property type="term" value="C:nucleus"/>
    <property type="evidence" value="ECO:0007669"/>
    <property type="project" value="UniProtKB-SubCell"/>
</dbReference>
<evidence type="ECO:0000313" key="8">
    <source>
        <dbReference type="EMBL" id="KAB2603188.1"/>
    </source>
</evidence>
<comment type="caution">
    <text evidence="8">The sequence shown here is derived from an EMBL/GenBank/DDBJ whole genome shotgun (WGS) entry which is preliminary data.</text>
</comment>
<reference evidence="8 9" key="1">
    <citation type="submission" date="2019-09" db="EMBL/GenBank/DDBJ databases">
        <authorList>
            <person name="Ou C."/>
        </authorList>
    </citation>
    <scope>NUCLEOTIDE SEQUENCE [LARGE SCALE GENOMIC DNA]</scope>
    <source>
        <strain evidence="8">S2</strain>
        <tissue evidence="8">Leaf</tissue>
    </source>
</reference>
<evidence type="ECO:0000256" key="2">
    <source>
        <dbReference type="ARBA" id="ARBA00022737"/>
    </source>
</evidence>
<evidence type="ECO:0000256" key="3">
    <source>
        <dbReference type="ARBA" id="ARBA00022884"/>
    </source>
</evidence>
<comment type="subcellular location">
    <subcellularLocation>
        <location evidence="1">Nucleus</location>
    </subcellularLocation>
</comment>
<feature type="compositionally biased region" description="Polar residues" evidence="6">
    <location>
        <begin position="451"/>
        <end position="473"/>
    </location>
</feature>
<evidence type="ECO:0000256" key="1">
    <source>
        <dbReference type="ARBA" id="ARBA00004123"/>
    </source>
</evidence>
<dbReference type="PANTHER" id="PTHR48039">
    <property type="entry name" value="RNA-BINDING MOTIF PROTEIN 14B"/>
    <property type="match status" value="1"/>
</dbReference>
<feature type="domain" description="RRM" evidence="7">
    <location>
        <begin position="505"/>
        <end position="588"/>
    </location>
</feature>
<feature type="compositionally biased region" description="Acidic residues" evidence="6">
    <location>
        <begin position="363"/>
        <end position="373"/>
    </location>
</feature>
<organism evidence="8 9">
    <name type="scientific">Pyrus ussuriensis x Pyrus communis</name>
    <dbReference type="NCBI Taxonomy" id="2448454"/>
    <lineage>
        <taxon>Eukaryota</taxon>
        <taxon>Viridiplantae</taxon>
        <taxon>Streptophyta</taxon>
        <taxon>Embryophyta</taxon>
        <taxon>Tracheophyta</taxon>
        <taxon>Spermatophyta</taxon>
        <taxon>Magnoliopsida</taxon>
        <taxon>eudicotyledons</taxon>
        <taxon>Gunneridae</taxon>
        <taxon>Pentapetalae</taxon>
        <taxon>rosids</taxon>
        <taxon>fabids</taxon>
        <taxon>Rosales</taxon>
        <taxon>Rosaceae</taxon>
        <taxon>Amygdaloideae</taxon>
        <taxon>Maleae</taxon>
        <taxon>Pyrus</taxon>
    </lineage>
</organism>
<name>A0A5N5FJ67_9ROSA</name>
<feature type="compositionally biased region" description="Basic and acidic residues" evidence="6">
    <location>
        <begin position="433"/>
        <end position="449"/>
    </location>
</feature>
<dbReference type="Proteomes" id="UP000327157">
    <property type="component" value="Chromosome 10"/>
</dbReference>
<keyword evidence="2" id="KW-0677">Repeat</keyword>